<keyword evidence="6" id="KW-0812">Transmembrane</keyword>
<protein>
    <recommendedName>
        <fullName evidence="7">CopC domain-containing protein</fullName>
    </recommendedName>
</protein>
<gene>
    <name evidence="8" type="ORF">GCM10022204_30880</name>
</gene>
<comment type="caution">
    <text evidence="8">The sequence shown here is derived from an EMBL/GenBank/DDBJ whole genome shotgun (WGS) entry which is preliminary data.</text>
</comment>
<keyword evidence="6" id="KW-1133">Transmembrane helix</keyword>
<evidence type="ECO:0000256" key="4">
    <source>
        <dbReference type="ARBA" id="ARBA00023008"/>
    </source>
</evidence>
<comment type="subcellular location">
    <subcellularLocation>
        <location evidence="1">Cell envelope</location>
    </subcellularLocation>
</comment>
<keyword evidence="4" id="KW-0186">Copper</keyword>
<keyword evidence="2" id="KW-0479">Metal-binding</keyword>
<dbReference type="Gene3D" id="2.60.40.1220">
    <property type="match status" value="1"/>
</dbReference>
<evidence type="ECO:0000256" key="5">
    <source>
        <dbReference type="SAM" id="MobiDB-lite"/>
    </source>
</evidence>
<sequence>MNRRDPGHGHLWAVAMVVAVLFTLVGTPQTASAHNALVSTTPGDGKTVAEPPSSVVLTFNEPAIATGTKVLVTGPDGASATDGDPKLVDNTVEQDLESQLPAGEYEVEWRVTSADGHPINGRFTFTVRTGTETSASPSATPTTSSSASPSPSVASSSPVPTATDLPTNVATPVASPADQTGASRSGWWWLLAVVPVGLAAVLGYRFNRRR</sequence>
<dbReference type="PANTHER" id="PTHR34820">
    <property type="entry name" value="INNER MEMBRANE PROTEIN YEBZ"/>
    <property type="match status" value="1"/>
</dbReference>
<evidence type="ECO:0000256" key="1">
    <source>
        <dbReference type="ARBA" id="ARBA00004196"/>
    </source>
</evidence>
<feature type="domain" description="CopC" evidence="7">
    <location>
        <begin position="34"/>
        <end position="127"/>
    </location>
</feature>
<keyword evidence="9" id="KW-1185">Reference proteome</keyword>
<evidence type="ECO:0000256" key="3">
    <source>
        <dbReference type="ARBA" id="ARBA00022729"/>
    </source>
</evidence>
<dbReference type="InterPro" id="IPR014756">
    <property type="entry name" value="Ig_E-set"/>
</dbReference>
<dbReference type="RefSeq" id="WP_344813291.1">
    <property type="nucleotide sequence ID" value="NZ_BAAAYX010000013.1"/>
</dbReference>
<dbReference type="InterPro" id="IPR032694">
    <property type="entry name" value="CopC/D"/>
</dbReference>
<evidence type="ECO:0000256" key="6">
    <source>
        <dbReference type="SAM" id="Phobius"/>
    </source>
</evidence>
<keyword evidence="6" id="KW-0472">Membrane</keyword>
<dbReference type="InterPro" id="IPR007348">
    <property type="entry name" value="CopC_dom"/>
</dbReference>
<name>A0ABP7DUV2_9ACTN</name>
<feature type="region of interest" description="Disordered" evidence="5">
    <location>
        <begin position="130"/>
        <end position="179"/>
    </location>
</feature>
<feature type="transmembrane region" description="Helical" evidence="6">
    <location>
        <begin position="186"/>
        <end position="206"/>
    </location>
</feature>
<organism evidence="8 9">
    <name type="scientific">Microlunatus aurantiacus</name>
    <dbReference type="NCBI Taxonomy" id="446786"/>
    <lineage>
        <taxon>Bacteria</taxon>
        <taxon>Bacillati</taxon>
        <taxon>Actinomycetota</taxon>
        <taxon>Actinomycetes</taxon>
        <taxon>Propionibacteriales</taxon>
        <taxon>Propionibacteriaceae</taxon>
        <taxon>Microlunatus</taxon>
    </lineage>
</organism>
<dbReference type="Pfam" id="PF04234">
    <property type="entry name" value="CopC"/>
    <property type="match status" value="1"/>
</dbReference>
<accession>A0ABP7DUV2</accession>
<feature type="compositionally biased region" description="Low complexity" evidence="5">
    <location>
        <begin position="133"/>
        <end position="163"/>
    </location>
</feature>
<dbReference type="EMBL" id="BAAAYX010000013">
    <property type="protein sequence ID" value="GAA3710303.1"/>
    <property type="molecule type" value="Genomic_DNA"/>
</dbReference>
<evidence type="ECO:0000313" key="9">
    <source>
        <dbReference type="Proteomes" id="UP001500051"/>
    </source>
</evidence>
<dbReference type="PANTHER" id="PTHR34820:SF4">
    <property type="entry name" value="INNER MEMBRANE PROTEIN YEBZ"/>
    <property type="match status" value="1"/>
</dbReference>
<evidence type="ECO:0000256" key="2">
    <source>
        <dbReference type="ARBA" id="ARBA00022723"/>
    </source>
</evidence>
<evidence type="ECO:0000313" key="8">
    <source>
        <dbReference type="EMBL" id="GAA3710303.1"/>
    </source>
</evidence>
<evidence type="ECO:0000259" key="7">
    <source>
        <dbReference type="Pfam" id="PF04234"/>
    </source>
</evidence>
<keyword evidence="3" id="KW-0732">Signal</keyword>
<dbReference type="Proteomes" id="UP001500051">
    <property type="component" value="Unassembled WGS sequence"/>
</dbReference>
<proteinExistence type="predicted"/>
<dbReference type="InterPro" id="IPR014755">
    <property type="entry name" value="Cu-Rt/internalin_Ig-like"/>
</dbReference>
<dbReference type="SUPFAM" id="SSF81296">
    <property type="entry name" value="E set domains"/>
    <property type="match status" value="1"/>
</dbReference>
<reference evidence="9" key="1">
    <citation type="journal article" date="2019" name="Int. J. Syst. Evol. Microbiol.">
        <title>The Global Catalogue of Microorganisms (GCM) 10K type strain sequencing project: providing services to taxonomists for standard genome sequencing and annotation.</title>
        <authorList>
            <consortium name="The Broad Institute Genomics Platform"/>
            <consortium name="The Broad Institute Genome Sequencing Center for Infectious Disease"/>
            <person name="Wu L."/>
            <person name="Ma J."/>
        </authorList>
    </citation>
    <scope>NUCLEOTIDE SEQUENCE [LARGE SCALE GENOMIC DNA]</scope>
    <source>
        <strain evidence="9">JCM 16548</strain>
    </source>
</reference>